<dbReference type="AlphaFoldDB" id="A0A502C1P2"/>
<dbReference type="OrthoDB" id="7574111at2"/>
<evidence type="ECO:0000313" key="1">
    <source>
        <dbReference type="EMBL" id="TPG06584.1"/>
    </source>
</evidence>
<proteinExistence type="predicted"/>
<accession>A0A502C1P2</accession>
<keyword evidence="2" id="KW-1185">Reference proteome</keyword>
<evidence type="ECO:0000313" key="2">
    <source>
        <dbReference type="Proteomes" id="UP000318413"/>
    </source>
</evidence>
<organism evidence="1 2">
    <name type="scientific">Sphingomonas oligophenolica</name>
    <dbReference type="NCBI Taxonomy" id="301154"/>
    <lineage>
        <taxon>Bacteria</taxon>
        <taxon>Pseudomonadati</taxon>
        <taxon>Pseudomonadota</taxon>
        <taxon>Alphaproteobacteria</taxon>
        <taxon>Sphingomonadales</taxon>
        <taxon>Sphingomonadaceae</taxon>
        <taxon>Sphingomonas</taxon>
    </lineage>
</organism>
<dbReference type="EMBL" id="RCZK01000020">
    <property type="protein sequence ID" value="TPG06584.1"/>
    <property type="molecule type" value="Genomic_DNA"/>
</dbReference>
<gene>
    <name evidence="1" type="ORF">EAH84_14700</name>
</gene>
<reference evidence="1 2" key="1">
    <citation type="journal article" date="2019" name="Environ. Microbiol.">
        <title>Species interactions and distinct microbial communities in high Arctic permafrost affected cryosols are associated with the CH4 and CO2 gas fluxes.</title>
        <authorList>
            <person name="Altshuler I."/>
            <person name="Hamel J."/>
            <person name="Turney S."/>
            <person name="Magnuson E."/>
            <person name="Levesque R."/>
            <person name="Greer C."/>
            <person name="Whyte L.G."/>
        </authorList>
    </citation>
    <scope>NUCLEOTIDE SEQUENCE [LARGE SCALE GENOMIC DNA]</scope>
    <source>
        <strain evidence="1 2">S5.1</strain>
    </source>
</reference>
<dbReference type="Proteomes" id="UP000318413">
    <property type="component" value="Unassembled WGS sequence"/>
</dbReference>
<sequence length="73" mass="7756">MDATCQATSVVLIDCVSTGRSPTVQELDGLAERIWIERGCDRSALAWGRLEASSRDRVMALRAALVSMSGSGA</sequence>
<comment type="caution">
    <text evidence="1">The sequence shown here is derived from an EMBL/GenBank/DDBJ whole genome shotgun (WGS) entry which is preliminary data.</text>
</comment>
<protein>
    <submittedName>
        <fullName evidence="1">Uncharacterized protein</fullName>
    </submittedName>
</protein>
<name>A0A502C1P2_9SPHN</name>